<feature type="domain" description="4Fe-4S ferredoxin-type" evidence="1">
    <location>
        <begin position="477"/>
        <end position="511"/>
    </location>
</feature>
<accession>A0A0F9QGC3</accession>
<protein>
    <recommendedName>
        <fullName evidence="1">4Fe-4S ferredoxin-type domain-containing protein</fullName>
    </recommendedName>
</protein>
<dbReference type="PROSITE" id="PS00198">
    <property type="entry name" value="4FE4S_FER_1"/>
    <property type="match status" value="1"/>
</dbReference>
<feature type="domain" description="4Fe-4S ferredoxin-type" evidence="1">
    <location>
        <begin position="512"/>
        <end position="541"/>
    </location>
</feature>
<dbReference type="InterPro" id="IPR017896">
    <property type="entry name" value="4Fe4S_Fe-S-bd"/>
</dbReference>
<dbReference type="GO" id="GO:0051536">
    <property type="term" value="F:iron-sulfur cluster binding"/>
    <property type="evidence" value="ECO:0007669"/>
    <property type="project" value="InterPro"/>
</dbReference>
<dbReference type="InterPro" id="IPR017900">
    <property type="entry name" value="4Fe4S_Fe_S_CS"/>
</dbReference>
<reference evidence="2" key="1">
    <citation type="journal article" date="2015" name="Nature">
        <title>Complex archaea that bridge the gap between prokaryotes and eukaryotes.</title>
        <authorList>
            <person name="Spang A."/>
            <person name="Saw J.H."/>
            <person name="Jorgensen S.L."/>
            <person name="Zaremba-Niedzwiedzka K."/>
            <person name="Martijn J."/>
            <person name="Lind A.E."/>
            <person name="van Eijk R."/>
            <person name="Schleper C."/>
            <person name="Guy L."/>
            <person name="Ettema T.J."/>
        </authorList>
    </citation>
    <scope>NUCLEOTIDE SEQUENCE</scope>
</reference>
<evidence type="ECO:0000259" key="1">
    <source>
        <dbReference type="PROSITE" id="PS51379"/>
    </source>
</evidence>
<dbReference type="Pfam" id="PF12838">
    <property type="entry name" value="Fer4_7"/>
    <property type="match status" value="1"/>
</dbReference>
<proteinExistence type="predicted"/>
<dbReference type="SUPFAM" id="SSF46548">
    <property type="entry name" value="alpha-helical ferredoxin"/>
    <property type="match status" value="1"/>
</dbReference>
<dbReference type="PANTHER" id="PTHR42783">
    <property type="entry name" value="GLUTAMATE SYNTHASE [NADPH] SMALL CHAIN"/>
    <property type="match status" value="1"/>
</dbReference>
<dbReference type="SUPFAM" id="SSF54862">
    <property type="entry name" value="4Fe-4S ferredoxins"/>
    <property type="match status" value="1"/>
</dbReference>
<dbReference type="Gene3D" id="3.50.50.60">
    <property type="entry name" value="FAD/NAD(P)-binding domain"/>
    <property type="match status" value="2"/>
</dbReference>
<dbReference type="PRINTS" id="PR00368">
    <property type="entry name" value="FADPNR"/>
</dbReference>
<dbReference type="EMBL" id="LAZR01001534">
    <property type="protein sequence ID" value="KKN43115.1"/>
    <property type="molecule type" value="Genomic_DNA"/>
</dbReference>
<name>A0A0F9QGC3_9ZZZZ</name>
<organism evidence="2">
    <name type="scientific">marine sediment metagenome</name>
    <dbReference type="NCBI Taxonomy" id="412755"/>
    <lineage>
        <taxon>unclassified sequences</taxon>
        <taxon>metagenomes</taxon>
        <taxon>ecological metagenomes</taxon>
    </lineage>
</organism>
<dbReference type="SUPFAM" id="SSF51971">
    <property type="entry name" value="Nucleotide-binding domain"/>
    <property type="match status" value="1"/>
</dbReference>
<dbReference type="PRINTS" id="PR00469">
    <property type="entry name" value="PNDRDTASEII"/>
</dbReference>
<dbReference type="InterPro" id="IPR009051">
    <property type="entry name" value="Helical_ferredxn"/>
</dbReference>
<dbReference type="Pfam" id="PF07992">
    <property type="entry name" value="Pyr_redox_2"/>
    <property type="match status" value="1"/>
</dbReference>
<dbReference type="InterPro" id="IPR036188">
    <property type="entry name" value="FAD/NAD-bd_sf"/>
</dbReference>
<dbReference type="Gene3D" id="1.10.1060.10">
    <property type="entry name" value="Alpha-helical ferredoxin"/>
    <property type="match status" value="1"/>
</dbReference>
<evidence type="ECO:0000313" key="2">
    <source>
        <dbReference type="EMBL" id="KKN43115.1"/>
    </source>
</evidence>
<dbReference type="InterPro" id="IPR023753">
    <property type="entry name" value="FAD/NAD-binding_dom"/>
</dbReference>
<sequence length="545" mass="59181">MTMRTSDFTPIIDFVAERGTGPVRERRPVYVDLLPPCNHACPAGENIQAWLAHARAGRYHEAWLTLVKDNPLPAVHGRVCYHPCESNCNRQQIDSAVSIHAVERFLGDQAVKEGWKLPIDALPSGKRVLVVGAGPSGLSAAYHLARLGHAVEIREAGPLPGGMMHFGIPAYRLPREELMKEVRQIEAMGVKIVLNHKVEDLLAEKEAGRFETVFVAIGAHVSKHVDIPARDAARVLDAVGFLRGVSSGEKPRLGRKVVIYGGGNTAMDAARTAKRLGAEETLIIYHRDRAHMPAQAFEADEALEEGIKIKWLTSIKEITGPELTVEIMELDQHGRPQSTGQFETLAADSVVLALGQQTGSAFLRKIPDIDIHTDGTVIVASNMMTGHAGIFAGGDMVPSERTVTAAVGHGKKAARHIDGWLRGDDYQPSPKHPIVSFEMLHLPIYSDALRSEQRTLAATVRASGFAEVVAGLSEKEASFEADRCLSCGNCFECDQCYAACPEQAIEKLGPGRGYSVHYDICTGCGVCFETCPCHAIEMIPEPVTT</sequence>
<dbReference type="Gene3D" id="3.30.70.20">
    <property type="match status" value="1"/>
</dbReference>
<dbReference type="InterPro" id="IPR028261">
    <property type="entry name" value="DPD_II"/>
</dbReference>
<dbReference type="GO" id="GO:0016491">
    <property type="term" value="F:oxidoreductase activity"/>
    <property type="evidence" value="ECO:0007669"/>
    <property type="project" value="InterPro"/>
</dbReference>
<dbReference type="PANTHER" id="PTHR42783:SF3">
    <property type="entry name" value="GLUTAMATE SYNTHASE [NADPH] SMALL CHAIN-RELATED"/>
    <property type="match status" value="1"/>
</dbReference>
<dbReference type="AlphaFoldDB" id="A0A0F9QGC3"/>
<comment type="caution">
    <text evidence="2">The sequence shown here is derived from an EMBL/GenBank/DDBJ whole genome shotgun (WGS) entry which is preliminary data.</text>
</comment>
<dbReference type="PROSITE" id="PS51379">
    <property type="entry name" value="4FE4S_FER_2"/>
    <property type="match status" value="2"/>
</dbReference>
<gene>
    <name evidence="2" type="ORF">LCGC14_0706430</name>
</gene>
<dbReference type="Pfam" id="PF14691">
    <property type="entry name" value="Fer4_20"/>
    <property type="match status" value="1"/>
</dbReference>
<dbReference type="NCBIfam" id="NF009410">
    <property type="entry name" value="PRK12771.1"/>
    <property type="match status" value="1"/>
</dbReference>